<proteinExistence type="predicted"/>
<protein>
    <submittedName>
        <fullName evidence="1">Uncharacterized protein</fullName>
    </submittedName>
</protein>
<dbReference type="KEGG" id="cmd:B841_00225"/>
<name>S5TFV4_9CORY</name>
<accession>S5TFV4</accession>
<dbReference type="PATRIC" id="fig|1224163.3.peg.44"/>
<dbReference type="Proteomes" id="UP000015388">
    <property type="component" value="Chromosome"/>
</dbReference>
<gene>
    <name evidence="1" type="ORF">B841_00225</name>
</gene>
<dbReference type="OrthoDB" id="9784388at2"/>
<dbReference type="RefSeq" id="WP_020933463.1">
    <property type="nucleotide sequence ID" value="NC_021915.1"/>
</dbReference>
<dbReference type="AlphaFoldDB" id="S5TFV4"/>
<reference evidence="1 2" key="1">
    <citation type="submission" date="2012-11" db="EMBL/GenBank/DDBJ databases">
        <title>The complete genome sequence of Corynebacterium maris Coryn-1 (=DSM 45190).</title>
        <authorList>
            <person name="Schaffert L."/>
            <person name="Albersmeier A."/>
            <person name="Kalinowski J."/>
            <person name="Ruckert C."/>
        </authorList>
    </citation>
    <scope>NUCLEOTIDE SEQUENCE [LARGE SCALE GENOMIC DNA]</scope>
    <source>
        <strain evidence="2">Coryn-1</strain>
    </source>
</reference>
<organism evidence="1 2">
    <name type="scientific">Corynebacterium maris DSM 45190</name>
    <dbReference type="NCBI Taxonomy" id="1224163"/>
    <lineage>
        <taxon>Bacteria</taxon>
        <taxon>Bacillati</taxon>
        <taxon>Actinomycetota</taxon>
        <taxon>Actinomycetes</taxon>
        <taxon>Mycobacteriales</taxon>
        <taxon>Corynebacteriaceae</taxon>
        <taxon>Corynebacterium</taxon>
    </lineage>
</organism>
<dbReference type="EMBL" id="CP003924">
    <property type="protein sequence ID" value="AGS33528.1"/>
    <property type="molecule type" value="Genomic_DNA"/>
</dbReference>
<evidence type="ECO:0000313" key="1">
    <source>
        <dbReference type="EMBL" id="AGS33528.1"/>
    </source>
</evidence>
<evidence type="ECO:0000313" key="2">
    <source>
        <dbReference type="Proteomes" id="UP000015388"/>
    </source>
</evidence>
<dbReference type="HOGENOM" id="CLU_1243604_0_0_11"/>
<keyword evidence="2" id="KW-1185">Reference proteome</keyword>
<sequence length="222" mass="25127">MPTITPNRELHQLFMDWGFDPLPSAHAYTGMVAIPESTREQEVHVVFTEDNTHFHLQSVVEAEGAADRLTIDAAAQRVLEGLEVEVNSRVALHSQRFSVNKAEQDFSQVLQKVLWIANHADSAAQEARDGRARFHELTGLVGRQFDATENLSKQDLMRLIHGLREMLDLNPNQELWALLLGGASKNSLHFWSIGGEKMSQEPWDRVAEFLTAYGKRRGWELS</sequence>